<evidence type="ECO:0000256" key="1">
    <source>
        <dbReference type="ARBA" id="ARBA00023015"/>
    </source>
</evidence>
<dbReference type="Proteomes" id="UP001143347">
    <property type="component" value="Unassembled WGS sequence"/>
</dbReference>
<dbReference type="SMART" id="SM00342">
    <property type="entry name" value="HTH_ARAC"/>
    <property type="match status" value="1"/>
</dbReference>
<dbReference type="EMBL" id="JAPKFM010000029">
    <property type="protein sequence ID" value="MCX2966569.1"/>
    <property type="molecule type" value="Genomic_DNA"/>
</dbReference>
<dbReference type="SUPFAM" id="SSF52317">
    <property type="entry name" value="Class I glutamine amidotransferase-like"/>
    <property type="match status" value="1"/>
</dbReference>
<dbReference type="InterPro" id="IPR029062">
    <property type="entry name" value="Class_I_gatase-like"/>
</dbReference>
<organism evidence="4 5">
    <name type="scientific">Gordonia aquimaris</name>
    <dbReference type="NCBI Taxonomy" id="2984863"/>
    <lineage>
        <taxon>Bacteria</taxon>
        <taxon>Bacillati</taxon>
        <taxon>Actinomycetota</taxon>
        <taxon>Actinomycetes</taxon>
        <taxon>Mycobacteriales</taxon>
        <taxon>Gordoniaceae</taxon>
        <taxon>Gordonia</taxon>
    </lineage>
</organism>
<dbReference type="RefSeq" id="WP_235721683.1">
    <property type="nucleotide sequence ID" value="NZ_JAPKFM010000029.1"/>
</dbReference>
<evidence type="ECO:0000259" key="3">
    <source>
        <dbReference type="PROSITE" id="PS01124"/>
    </source>
</evidence>
<sequence>MESVLPRTRTHRRIGIVVFDGVKMLDFSGPAEVFVEANQFGGDYEVVVMSPAGGDVTTSIGVRVSTAAVTGSGRFDTVMIAGSEIAPPLFVTPELIAAVSDLAGRTRRLASVCTGSVVLAQAGLLDGRSATTHWKFTADLAHRFPAVRVDRDAIYVRDGDLYSSAGVVAGIDLSLALVEADHGAEVARRTAQGLLVYMQRGGGQSQFSASLAGPAPRTGLVRRATDHIHANLHVPHTVASLARHVNVSARQLTRLFREELGTTPAGYIADARFAVARDKLHAGFTVSAAAHAAGYGSAEVMRRAFVARIGVSPRKYQRRFSSTRAVAG</sequence>
<dbReference type="PANTHER" id="PTHR43130:SF3">
    <property type="entry name" value="HTH-TYPE TRANSCRIPTIONAL REGULATOR RV1931C"/>
    <property type="match status" value="1"/>
</dbReference>
<protein>
    <submittedName>
        <fullName evidence="4">GlxA family transcriptional regulator</fullName>
    </submittedName>
</protein>
<evidence type="ECO:0000313" key="4">
    <source>
        <dbReference type="EMBL" id="MCX2966569.1"/>
    </source>
</evidence>
<dbReference type="InterPro" id="IPR052158">
    <property type="entry name" value="INH-QAR"/>
</dbReference>
<keyword evidence="5" id="KW-1185">Reference proteome</keyword>
<evidence type="ECO:0000256" key="2">
    <source>
        <dbReference type="ARBA" id="ARBA00023163"/>
    </source>
</evidence>
<dbReference type="GO" id="GO:0003700">
    <property type="term" value="F:DNA-binding transcription factor activity"/>
    <property type="evidence" value="ECO:0007669"/>
    <property type="project" value="InterPro"/>
</dbReference>
<dbReference type="SUPFAM" id="SSF46689">
    <property type="entry name" value="Homeodomain-like"/>
    <property type="match status" value="2"/>
</dbReference>
<feature type="domain" description="HTH araC/xylS-type" evidence="3">
    <location>
        <begin position="222"/>
        <end position="319"/>
    </location>
</feature>
<dbReference type="AlphaFoldDB" id="A0A9X3I7H3"/>
<gene>
    <name evidence="4" type="ORF">OSB52_21040</name>
</gene>
<accession>A0A9X3I7H3</accession>
<dbReference type="Gene3D" id="1.10.10.60">
    <property type="entry name" value="Homeodomain-like"/>
    <property type="match status" value="1"/>
</dbReference>
<dbReference type="CDD" id="cd03137">
    <property type="entry name" value="GATase1_AraC_1"/>
    <property type="match status" value="1"/>
</dbReference>
<dbReference type="GO" id="GO:0043565">
    <property type="term" value="F:sequence-specific DNA binding"/>
    <property type="evidence" value="ECO:0007669"/>
    <property type="project" value="InterPro"/>
</dbReference>
<keyword evidence="1" id="KW-0805">Transcription regulation</keyword>
<dbReference type="PROSITE" id="PS01124">
    <property type="entry name" value="HTH_ARAC_FAMILY_2"/>
    <property type="match status" value="1"/>
</dbReference>
<comment type="caution">
    <text evidence="4">The sequence shown here is derived from an EMBL/GenBank/DDBJ whole genome shotgun (WGS) entry which is preliminary data.</text>
</comment>
<dbReference type="InterPro" id="IPR009057">
    <property type="entry name" value="Homeodomain-like_sf"/>
</dbReference>
<dbReference type="Gene3D" id="3.40.50.880">
    <property type="match status" value="1"/>
</dbReference>
<dbReference type="Pfam" id="PF01965">
    <property type="entry name" value="DJ-1_PfpI"/>
    <property type="match status" value="1"/>
</dbReference>
<reference evidence="4" key="1">
    <citation type="submission" date="2022-10" db="EMBL/GenBank/DDBJ databases">
        <title>WGS of marine actinomycetes from Thailand.</title>
        <authorList>
            <person name="Thawai C."/>
        </authorList>
    </citation>
    <scope>NUCLEOTIDE SEQUENCE</scope>
    <source>
        <strain evidence="4">SW21</strain>
    </source>
</reference>
<keyword evidence="2" id="KW-0804">Transcription</keyword>
<proteinExistence type="predicted"/>
<dbReference type="InterPro" id="IPR002818">
    <property type="entry name" value="DJ-1/PfpI"/>
</dbReference>
<name>A0A9X3I7H3_9ACTN</name>
<dbReference type="InterPro" id="IPR018060">
    <property type="entry name" value="HTH_AraC"/>
</dbReference>
<evidence type="ECO:0000313" key="5">
    <source>
        <dbReference type="Proteomes" id="UP001143347"/>
    </source>
</evidence>
<dbReference type="Pfam" id="PF12833">
    <property type="entry name" value="HTH_18"/>
    <property type="match status" value="1"/>
</dbReference>
<dbReference type="PANTHER" id="PTHR43130">
    <property type="entry name" value="ARAC-FAMILY TRANSCRIPTIONAL REGULATOR"/>
    <property type="match status" value="1"/>
</dbReference>